<organism evidence="3 4">
    <name type="scientific">Mycena metata</name>
    <dbReference type="NCBI Taxonomy" id="1033252"/>
    <lineage>
        <taxon>Eukaryota</taxon>
        <taxon>Fungi</taxon>
        <taxon>Dikarya</taxon>
        <taxon>Basidiomycota</taxon>
        <taxon>Agaricomycotina</taxon>
        <taxon>Agaricomycetes</taxon>
        <taxon>Agaricomycetidae</taxon>
        <taxon>Agaricales</taxon>
        <taxon>Marasmiineae</taxon>
        <taxon>Mycenaceae</taxon>
        <taxon>Mycena</taxon>
    </lineage>
</organism>
<feature type="compositionally biased region" description="Basic and acidic residues" evidence="1">
    <location>
        <begin position="50"/>
        <end position="61"/>
    </location>
</feature>
<dbReference type="AlphaFoldDB" id="A0AAD7M872"/>
<keyword evidence="2" id="KW-0732">Signal</keyword>
<reference evidence="3" key="1">
    <citation type="submission" date="2023-03" db="EMBL/GenBank/DDBJ databases">
        <title>Massive genome expansion in bonnet fungi (Mycena s.s.) driven by repeated elements and novel gene families across ecological guilds.</title>
        <authorList>
            <consortium name="Lawrence Berkeley National Laboratory"/>
            <person name="Harder C.B."/>
            <person name="Miyauchi S."/>
            <person name="Viragh M."/>
            <person name="Kuo A."/>
            <person name="Thoen E."/>
            <person name="Andreopoulos B."/>
            <person name="Lu D."/>
            <person name="Skrede I."/>
            <person name="Drula E."/>
            <person name="Henrissat B."/>
            <person name="Morin E."/>
            <person name="Kohler A."/>
            <person name="Barry K."/>
            <person name="LaButti K."/>
            <person name="Morin E."/>
            <person name="Salamov A."/>
            <person name="Lipzen A."/>
            <person name="Mereny Z."/>
            <person name="Hegedus B."/>
            <person name="Baldrian P."/>
            <person name="Stursova M."/>
            <person name="Weitz H."/>
            <person name="Taylor A."/>
            <person name="Grigoriev I.V."/>
            <person name="Nagy L.G."/>
            <person name="Martin F."/>
            <person name="Kauserud H."/>
        </authorList>
    </citation>
    <scope>NUCLEOTIDE SEQUENCE</scope>
    <source>
        <strain evidence="3">CBHHK182m</strain>
    </source>
</reference>
<feature type="chain" id="PRO_5042078930" evidence="2">
    <location>
        <begin position="25"/>
        <end position="526"/>
    </location>
</feature>
<feature type="compositionally biased region" description="Polar residues" evidence="1">
    <location>
        <begin position="408"/>
        <end position="433"/>
    </location>
</feature>
<feature type="signal peptide" evidence="2">
    <location>
        <begin position="1"/>
        <end position="24"/>
    </location>
</feature>
<evidence type="ECO:0000313" key="3">
    <source>
        <dbReference type="EMBL" id="KAJ7705206.1"/>
    </source>
</evidence>
<evidence type="ECO:0000256" key="1">
    <source>
        <dbReference type="SAM" id="MobiDB-lite"/>
    </source>
</evidence>
<dbReference type="EMBL" id="JARKIB010000476">
    <property type="protein sequence ID" value="KAJ7705206.1"/>
    <property type="molecule type" value="Genomic_DNA"/>
</dbReference>
<keyword evidence="4" id="KW-1185">Reference proteome</keyword>
<evidence type="ECO:0000256" key="2">
    <source>
        <dbReference type="SAM" id="SignalP"/>
    </source>
</evidence>
<protein>
    <submittedName>
        <fullName evidence="3">Uncharacterized protein</fullName>
    </submittedName>
</protein>
<feature type="region of interest" description="Disordered" evidence="1">
    <location>
        <begin position="50"/>
        <end position="73"/>
    </location>
</feature>
<sequence>MVHPEARYPWLRFLLAASVDVVKAIDGAMSSPFKKTQISDGEMHRITGERHELVSPPDHKQPSQAQARAERQRSIHASEPVAIIFIILISRDSRWLRPLSDCAGNPPPPLPLSNPLLWNSAASTMSMKFTAEQATHIASYLPALMAKSRTSTTSEMTAYKELISTTILQSPVFLGKLLSNTEDAWKKAGRLLKKFSNDISRKTSDGSFIFYPISGIQLFEREQRNADPDDQLHETITKLWGGLSKELRDRYEVRAAELPIGVESINSHGPGNAADMVEVSGQPFVEQWIQFAEQSIPSLSVTLHDESAAEIVIPCNLSGIPVFPAVELKHVSQDSLTRLLTAYLDQLWGIAFSTAFTNLPSNIPSPRLCFAPPVDLNDLENMSLTDIFFLARFFVETSVMGSPDPFVFQQSQHRSPTPETPPSQNDDAASVPQNREDSEQAVQPPQRKKPRVEKKRTASPTAGLTPDEGSIATRRRPRQPVPKQSTIAIPSNGKKPGFDIALMKADEMGGEVQISIVQSGSFGKKR</sequence>
<name>A0AAD7M872_9AGAR</name>
<accession>A0AAD7M872</accession>
<feature type="region of interest" description="Disordered" evidence="1">
    <location>
        <begin position="405"/>
        <end position="496"/>
    </location>
</feature>
<gene>
    <name evidence="3" type="ORF">B0H16DRAFT_1482380</name>
</gene>
<proteinExistence type="predicted"/>
<dbReference type="Proteomes" id="UP001215598">
    <property type="component" value="Unassembled WGS sequence"/>
</dbReference>
<comment type="caution">
    <text evidence="3">The sequence shown here is derived from an EMBL/GenBank/DDBJ whole genome shotgun (WGS) entry which is preliminary data.</text>
</comment>
<evidence type="ECO:0000313" key="4">
    <source>
        <dbReference type="Proteomes" id="UP001215598"/>
    </source>
</evidence>